<dbReference type="GO" id="GO:0005516">
    <property type="term" value="F:calmodulin binding"/>
    <property type="evidence" value="ECO:0007669"/>
    <property type="project" value="TreeGrafter"/>
</dbReference>
<dbReference type="InterPro" id="IPR001936">
    <property type="entry name" value="RasGAP_dom"/>
</dbReference>
<evidence type="ECO:0000313" key="2">
    <source>
        <dbReference type="Proteomes" id="UP000095285"/>
    </source>
</evidence>
<reference evidence="3" key="2">
    <citation type="submission" date="2016-11" db="UniProtKB">
        <authorList>
            <consortium name="WormBaseParasite"/>
        </authorList>
    </citation>
    <scope>IDENTIFICATION</scope>
</reference>
<dbReference type="Proteomes" id="UP000095285">
    <property type="component" value="Unassembled WGS sequence"/>
</dbReference>
<dbReference type="GO" id="GO:1903479">
    <property type="term" value="P:mitotic actomyosin contractile ring assembly actin filament organization"/>
    <property type="evidence" value="ECO:0007669"/>
    <property type="project" value="TreeGrafter"/>
</dbReference>
<dbReference type="GO" id="GO:0005096">
    <property type="term" value="F:GTPase activator activity"/>
    <property type="evidence" value="ECO:0007669"/>
    <property type="project" value="TreeGrafter"/>
</dbReference>
<dbReference type="SUPFAM" id="SSF48350">
    <property type="entry name" value="GTPase activation domain, GAP"/>
    <property type="match status" value="1"/>
</dbReference>
<dbReference type="PANTHER" id="PTHR14149">
    <property type="entry name" value="RAS GTPASE-ACTIVATING PROTEIN WITH IQ MOTIF"/>
    <property type="match status" value="1"/>
</dbReference>
<accession>A0A1I7W073</accession>
<dbReference type="STRING" id="7209.A0A1I7W073"/>
<organism evidence="2 3">
    <name type="scientific">Loa loa</name>
    <name type="common">Eye worm</name>
    <name type="synonym">Filaria loa</name>
    <dbReference type="NCBI Taxonomy" id="7209"/>
    <lineage>
        <taxon>Eukaryota</taxon>
        <taxon>Metazoa</taxon>
        <taxon>Ecdysozoa</taxon>
        <taxon>Nematoda</taxon>
        <taxon>Chromadorea</taxon>
        <taxon>Rhabditida</taxon>
        <taxon>Spirurina</taxon>
        <taxon>Spiruromorpha</taxon>
        <taxon>Filarioidea</taxon>
        <taxon>Onchocercidae</taxon>
        <taxon>Loa</taxon>
    </lineage>
</organism>
<dbReference type="Pfam" id="PF00616">
    <property type="entry name" value="RasGAP"/>
    <property type="match status" value="1"/>
</dbReference>
<dbReference type="GO" id="GO:0005938">
    <property type="term" value="C:cell cortex"/>
    <property type="evidence" value="ECO:0007669"/>
    <property type="project" value="TreeGrafter"/>
</dbReference>
<proteinExistence type="predicted"/>
<reference evidence="2" key="1">
    <citation type="submission" date="2012-04" db="EMBL/GenBank/DDBJ databases">
        <title>The Genome Sequence of Loa loa.</title>
        <authorList>
            <consortium name="The Broad Institute Genome Sequencing Platform"/>
            <consortium name="Broad Institute Genome Sequencing Center for Infectious Disease"/>
            <person name="Nutman T.B."/>
            <person name="Fink D.L."/>
            <person name="Russ C."/>
            <person name="Young S."/>
            <person name="Zeng Q."/>
            <person name="Gargeya S."/>
            <person name="Alvarado L."/>
            <person name="Berlin A."/>
            <person name="Chapman S.B."/>
            <person name="Chen Z."/>
            <person name="Freedman E."/>
            <person name="Gellesch M."/>
            <person name="Goldberg J."/>
            <person name="Griggs A."/>
            <person name="Gujja S."/>
            <person name="Heilman E.R."/>
            <person name="Heiman D."/>
            <person name="Howarth C."/>
            <person name="Mehta T."/>
            <person name="Neiman D."/>
            <person name="Pearson M."/>
            <person name="Roberts A."/>
            <person name="Saif S."/>
            <person name="Shea T."/>
            <person name="Shenoy N."/>
            <person name="Sisk P."/>
            <person name="Stolte C."/>
            <person name="Sykes S."/>
            <person name="White J."/>
            <person name="Yandava C."/>
            <person name="Haas B."/>
            <person name="Henn M.R."/>
            <person name="Nusbaum C."/>
            <person name="Birren B."/>
        </authorList>
    </citation>
    <scope>NUCLEOTIDE SEQUENCE [LARGE SCALE GENOMIC DNA]</scope>
</reference>
<dbReference type="InterPro" id="IPR008936">
    <property type="entry name" value="Rho_GTPase_activation_prot"/>
</dbReference>
<protein>
    <submittedName>
        <fullName evidence="3">Ras-GAP domain-containing protein</fullName>
    </submittedName>
</protein>
<evidence type="ECO:0000313" key="3">
    <source>
        <dbReference type="WBParaSite" id="EN70_8205"/>
    </source>
</evidence>
<dbReference type="GO" id="GO:0051015">
    <property type="term" value="F:actin filament binding"/>
    <property type="evidence" value="ECO:0007669"/>
    <property type="project" value="TreeGrafter"/>
</dbReference>
<name>A0A1I7W073_LOALO</name>
<dbReference type="PROSITE" id="PS50018">
    <property type="entry name" value="RAS_GTPASE_ACTIV_2"/>
    <property type="match status" value="1"/>
</dbReference>
<keyword evidence="2" id="KW-1185">Reference proteome</keyword>
<dbReference type="AlphaFoldDB" id="A0A1I7W073"/>
<dbReference type="WBParaSite" id="EN70_8205">
    <property type="protein sequence ID" value="EN70_8205"/>
    <property type="gene ID" value="EN70_8205"/>
</dbReference>
<evidence type="ECO:0000259" key="1">
    <source>
        <dbReference type="PROSITE" id="PS50018"/>
    </source>
</evidence>
<feature type="domain" description="Ras-GAP" evidence="1">
    <location>
        <begin position="164"/>
        <end position="368"/>
    </location>
</feature>
<dbReference type="PANTHER" id="PTHR14149:SF14">
    <property type="entry name" value="CALPONIN-HOMOLOGY (CH) DOMAIN-CONTAINING PROTEIN"/>
    <property type="match status" value="1"/>
</dbReference>
<dbReference type="Gene3D" id="1.10.506.10">
    <property type="entry name" value="GTPase Activation - p120gap, domain 1"/>
    <property type="match status" value="1"/>
</dbReference>
<sequence>MNKEKFLVIVGKIVRTSDKPSLRVVRRFVSLLLRTQNDEAEDKKLEEDRLYATKLINANRYLEEKMIDLDDKIAKLSLNKIQLRELRNLLKNIRIEEVTREKSVMINGNDGMELNSYEIIFFYLQTKLEYFTQLMGKYGNDRNVLSDLFRKSVLPVYNYGMGNREMSLLALLLAKYLHEEIKQLNNPINFRNSSSCVILQILMKLYGKMKLQQLQMAELNQKLIHTDFHGKYFNLNPFNLFQSITGIKPKNIDQAMSNATVIKIFNDSKEFLIHWSMAYTEIIFGKITEYPDIVRYITISARNDLKKQFPMQSDAIIAQAINAWLYKGCWMKIITATDYLDMLTETETEKANEYSALAIRKTISKFIEYSILHYGHECKHKN</sequence>